<dbReference type="Gene3D" id="1.20.58.530">
    <property type="match status" value="1"/>
</dbReference>
<accession>A0A8D3DPK7</accession>
<evidence type="ECO:0000313" key="18">
    <source>
        <dbReference type="Proteomes" id="UP000694558"/>
    </source>
</evidence>
<evidence type="ECO:0000259" key="16">
    <source>
        <dbReference type="PROSITE" id="PS51844"/>
    </source>
</evidence>
<evidence type="ECO:0000256" key="4">
    <source>
        <dbReference type="ARBA" id="ARBA00022741"/>
    </source>
</evidence>
<reference evidence="17" key="1">
    <citation type="submission" date="2023-05" db="EMBL/GenBank/DDBJ databases">
        <title>High-quality long-read genome of Scophthalmus maximus.</title>
        <authorList>
            <person name="Lien S."/>
            <person name="Martinez P."/>
        </authorList>
    </citation>
    <scope>NUCLEOTIDE SEQUENCE [LARGE SCALE GENOMIC DNA]</scope>
</reference>
<evidence type="ECO:0000256" key="9">
    <source>
        <dbReference type="ARBA" id="ARBA00023175"/>
    </source>
</evidence>
<dbReference type="FunFam" id="3.30.70.1590:FF:000003">
    <property type="entry name" value="Myosin-Va isoform 1"/>
    <property type="match status" value="1"/>
</dbReference>
<dbReference type="Gene3D" id="3.40.850.10">
    <property type="entry name" value="Kinesin motor domain"/>
    <property type="match status" value="1"/>
</dbReference>
<dbReference type="InterPro" id="IPR000048">
    <property type="entry name" value="IQ_motif_EF-hand-BS"/>
</dbReference>
<evidence type="ECO:0000256" key="6">
    <source>
        <dbReference type="ARBA" id="ARBA00022860"/>
    </source>
</evidence>
<evidence type="ECO:0000259" key="14">
    <source>
        <dbReference type="PROSITE" id="PS51126"/>
    </source>
</evidence>
<dbReference type="PANTHER" id="PTHR13140">
    <property type="entry name" value="MYOSIN"/>
    <property type="match status" value="1"/>
</dbReference>
<dbReference type="GO" id="GO:0005516">
    <property type="term" value="F:calmodulin binding"/>
    <property type="evidence" value="ECO:0007669"/>
    <property type="project" value="UniProtKB-KW"/>
</dbReference>
<dbReference type="Gene3D" id="3.30.70.1590">
    <property type="match status" value="1"/>
</dbReference>
<keyword evidence="4 11" id="KW-0547">Nucleotide-binding</keyword>
<dbReference type="PRINTS" id="PR00193">
    <property type="entry name" value="MYOSINHEAVY"/>
</dbReference>
<dbReference type="InterPro" id="IPR058662">
    <property type="entry name" value="Myo5a/b_dom"/>
</dbReference>
<keyword evidence="10 11" id="KW-0009">Actin-binding</keyword>
<comment type="similarity">
    <text evidence="1 11">Belongs to the TRAFAC class myosin-kinesin ATPase superfamily. Myosin family.</text>
</comment>
<dbReference type="Proteomes" id="UP000694558">
    <property type="component" value="Chromosome 5"/>
</dbReference>
<feature type="coiled-coil region" evidence="12">
    <location>
        <begin position="1362"/>
        <end position="1444"/>
    </location>
</feature>
<dbReference type="PANTHER" id="PTHR13140:SF273">
    <property type="entry name" value="UNCONVENTIONAL MYOSIN-VA"/>
    <property type="match status" value="1"/>
</dbReference>
<evidence type="ECO:0000256" key="2">
    <source>
        <dbReference type="ARBA" id="ARBA00022553"/>
    </source>
</evidence>
<dbReference type="GO" id="GO:0007015">
    <property type="term" value="P:actin filament organization"/>
    <property type="evidence" value="ECO:0007669"/>
    <property type="project" value="TreeGrafter"/>
</dbReference>
<dbReference type="InterPro" id="IPR027417">
    <property type="entry name" value="P-loop_NTPase"/>
</dbReference>
<feature type="binding site" evidence="11">
    <location>
        <begin position="210"/>
        <end position="217"/>
    </location>
    <ligand>
        <name>ATP</name>
        <dbReference type="ChEBI" id="CHEBI:30616"/>
    </ligand>
</feature>
<evidence type="ECO:0000256" key="13">
    <source>
        <dbReference type="SAM" id="MobiDB-lite"/>
    </source>
</evidence>
<dbReference type="GO" id="GO:0000146">
    <property type="term" value="F:microfilament motor activity"/>
    <property type="evidence" value="ECO:0007669"/>
    <property type="project" value="TreeGrafter"/>
</dbReference>
<protein>
    <submittedName>
        <fullName evidence="17">Myosin VA</fullName>
    </submittedName>
</protein>
<feature type="domain" description="Myosin N-terminal SH3-like" evidence="16">
    <location>
        <begin position="55"/>
        <end position="107"/>
    </location>
</feature>
<dbReference type="GO" id="GO:0005524">
    <property type="term" value="F:ATP binding"/>
    <property type="evidence" value="ECO:0007669"/>
    <property type="project" value="UniProtKB-UniRule"/>
</dbReference>
<evidence type="ECO:0000256" key="3">
    <source>
        <dbReference type="ARBA" id="ARBA00022737"/>
    </source>
</evidence>
<keyword evidence="7 12" id="KW-0175">Coiled coil</keyword>
<name>A0A8D3DPK7_SCOMX</name>
<dbReference type="FunFam" id="1.10.10.820:FF:000001">
    <property type="entry name" value="Myosin heavy chain"/>
    <property type="match status" value="1"/>
</dbReference>
<feature type="domain" description="Dilute" evidence="14">
    <location>
        <begin position="1540"/>
        <end position="1816"/>
    </location>
</feature>
<dbReference type="CDD" id="cd01380">
    <property type="entry name" value="MYSc_Myo5"/>
    <property type="match status" value="1"/>
</dbReference>
<dbReference type="SUPFAM" id="SSF52540">
    <property type="entry name" value="P-loop containing nucleoside triphosphate hydrolases"/>
    <property type="match status" value="2"/>
</dbReference>
<dbReference type="InterPro" id="IPR036961">
    <property type="entry name" value="Kinesin_motor_dom_sf"/>
</dbReference>
<evidence type="ECO:0000256" key="12">
    <source>
        <dbReference type="SAM" id="Coils"/>
    </source>
</evidence>
<evidence type="ECO:0000256" key="8">
    <source>
        <dbReference type="ARBA" id="ARBA00023123"/>
    </source>
</evidence>
<dbReference type="Gene3D" id="1.20.120.720">
    <property type="entry name" value="Myosin VI head, motor domain, U50 subdomain"/>
    <property type="match status" value="1"/>
</dbReference>
<dbReference type="Pfam" id="PF00063">
    <property type="entry name" value="Myosin_head"/>
    <property type="match status" value="1"/>
</dbReference>
<evidence type="ECO:0000313" key="17">
    <source>
        <dbReference type="Ensembl" id="ENSSMAP00000061466.1"/>
    </source>
</evidence>
<dbReference type="GO" id="GO:0016020">
    <property type="term" value="C:membrane"/>
    <property type="evidence" value="ECO:0007669"/>
    <property type="project" value="TreeGrafter"/>
</dbReference>
<dbReference type="Ensembl" id="ENSSMAT00000035962.1">
    <property type="protein sequence ID" value="ENSSMAP00000061466.1"/>
    <property type="gene ID" value="ENSSMAG00000007750.2"/>
</dbReference>
<feature type="domain" description="Myosin motor" evidence="15">
    <location>
        <begin position="116"/>
        <end position="808"/>
    </location>
</feature>
<dbReference type="GeneTree" id="ENSGT00940000155347"/>
<sequence length="1834" mass="211925">VFTAVPSPHASACSQEVQDKLISPEKAEEAKLKARYPNLGHKPGGSDLLRKRLQKGRARVWIPDAEEVWKSAELNKDYKNGDASLVLMLEDGTNIEHKLDPKTKNLPYLRNPDILVGENDLTALSYLHEPAVLHNLKVRFVDSKLIYTYCGIVLVAINPYETLPIYGTDIINAYSGQNMGDMDPHIFAVAEEAYKQMARDERNQSIIVSGESGAGKTVSAKYAMRYFATVSGSASEANVEQKVLASNPIMEAIGNAKTTRNDNSSRFGKYIEIGFDTRFRIIGANMRTYLLEKSRVVFQADEERNYHIFYQLCASSHLPEFKTLKLSNANDFLYTRQGRSPVIVGVDDTKELNATRNAFMLLGINESYQMGLFRVLAAILHLGNVEIKDRDSDSSVIAPNNRHLTAFCELVGVTYQDMTQWLCHRKLKTAAETYIKPLPRLQATNARDALSKHIYAKLFNWIVEHVNKALITNVKQHSFIGVLDIYGFETFEINSFEQFCINYANEKLQQQFNMHVFKLEQEEYMKEQIPWTLIDFYDNQPCINLIEAKMGILDLLDEECKMPKGSDDSWAQKLYNTHLKTCSLFEKPRMSNRAFIIQHFADKVEYQCDGFLEKNKDTVNEEQINVLKASKFDLLVELFQDEHPATSPTGQVAGTGGRTRLSIKPDKSREKSSKEHKKTVGCQFRNSLQMLMETLNATIPHYVRCIKPNDFKLAFTFDPKRAVQQLRACGVLETIRISAAGFPSRWTYQEFFSRYRVLMKQKDVLPDKRLTCRNVLEKLVEDQDKYQFGKTKIFFRAGQVAYLEKLRADKLRAACIRIQKTIRCWLARKKYLRKRCAAITIQRFTRGYQARCLAKFMRRSQAATVIQKYQRMCVEKKRYRQKQAAALAMQTILRGYMARQKYQGLLRQHMAVIIQKRIRGWLARCWYKRCLESIVYLQCCIRRMRARRELKKLKIEARSVEHFKKLNKGMENKIMQLQRKVDEQSKEMRLTNERLNGLETSYSAESERMRGELSRLRGVEEDAKNKTIQVTSLLEELERLRKELSVTQKEKKTIEDWAHTYRNEMEKMVSELKEQNGSLKKDKDDLNRLIQEQSQQMTEKMARAIAEETQQLETDLNEERSRYQNLLTEHLRLEEKYDDLKEVALSSNVSKPGHRRTDSTHSSNESEYTYNSEYAELEEGSRAAEVRIDTSLTLKLQKRLTELEQEKQSLRNELENKEDQFQRDDAEFKKARGAELEYESLKRQELESENKKLKHNLAEMRQSLLGNAAANSGAPGSPAYKVLLDQLNSSCEELDVRKEEVLILRSQLVSQKEAMHHKETMTEPSVYVEDVSKLKDADEIKQAYVGLKDTNRLLEHQLQTQRRGHDNEVEALRGELQNVKEENNRQQQLLAQNLQLPPEARIEASLQHEITRLTNENLDLMEQLEKQDRTIRKLKKQLKVYSKRIGEMGAGQTEGQTSPGQMVDEPIHPVNIPRREKDFQGMLEYKKEDELKLVKNLILELKPRGVAVNLIPGLPAYILFMCLRHADYVNDDQKVRTLLTSTINSIKKILKKRGDDFETVSFWLSNTCRFLHCLKQYSGDEAFMKHNTSRQNEHCLSNFDLAEYRQVISDLAIQIYQQLIKCMENILHPMIVSGMLEHETIQGVSGVKPTGLRKRTSSIADEGTYTLDSILRQLSAFHSTMCQHGTDPELIKQVVKQQFYIIGAVTLNNLLLRKDMCSWSKGMQIRYNVSQLEEWLRDKGLMTCGAKETLEPLIQAAQLLQVKKKTDEDAEAICSMCQALTTAQIVKVLNLYTPVNEFEERVSVAFIRTIQVIYPRCINIYIQTVYIDGQHKIR</sequence>
<keyword evidence="8 11" id="KW-0518">Myosin</keyword>
<feature type="compositionally biased region" description="Basic and acidic residues" evidence="13">
    <location>
        <begin position="663"/>
        <end position="673"/>
    </location>
</feature>
<dbReference type="InterPro" id="IPR036103">
    <property type="entry name" value="MYSc_Myo5"/>
</dbReference>
<dbReference type="SMART" id="SM00242">
    <property type="entry name" value="MYSc"/>
    <property type="match status" value="1"/>
</dbReference>
<dbReference type="PROSITE" id="PS50096">
    <property type="entry name" value="IQ"/>
    <property type="match status" value="4"/>
</dbReference>
<dbReference type="InterPro" id="IPR004009">
    <property type="entry name" value="SH3_Myosin"/>
</dbReference>
<feature type="coiled-coil region" evidence="12">
    <location>
        <begin position="1193"/>
        <end position="1263"/>
    </location>
</feature>
<dbReference type="InterPro" id="IPR002710">
    <property type="entry name" value="Dilute_dom"/>
</dbReference>
<dbReference type="Gene3D" id="1.10.10.820">
    <property type="match status" value="1"/>
</dbReference>
<feature type="region of interest" description="Actin-binding" evidence="11">
    <location>
        <begin position="688"/>
        <end position="710"/>
    </location>
</feature>
<keyword evidence="2" id="KW-0597">Phosphoprotein</keyword>
<dbReference type="SMART" id="SM00015">
    <property type="entry name" value="IQ"/>
    <property type="match status" value="6"/>
</dbReference>
<dbReference type="Pfam" id="PF25966">
    <property type="entry name" value="Myo5a"/>
    <property type="match status" value="1"/>
</dbReference>
<evidence type="ECO:0000256" key="7">
    <source>
        <dbReference type="ARBA" id="ARBA00023054"/>
    </source>
</evidence>
<dbReference type="Pfam" id="PF01843">
    <property type="entry name" value="DIL"/>
    <property type="match status" value="1"/>
</dbReference>
<keyword evidence="9 11" id="KW-0505">Motor protein</keyword>
<evidence type="ECO:0000259" key="15">
    <source>
        <dbReference type="PROSITE" id="PS51456"/>
    </source>
</evidence>
<dbReference type="GO" id="GO:0005737">
    <property type="term" value="C:cytoplasm"/>
    <property type="evidence" value="ECO:0007669"/>
    <property type="project" value="TreeGrafter"/>
</dbReference>
<dbReference type="InterPro" id="IPR001609">
    <property type="entry name" value="Myosin_head_motor_dom-like"/>
</dbReference>
<dbReference type="GO" id="GO:0051015">
    <property type="term" value="F:actin filament binding"/>
    <property type="evidence" value="ECO:0007669"/>
    <property type="project" value="TreeGrafter"/>
</dbReference>
<dbReference type="PROSITE" id="PS51126">
    <property type="entry name" value="DILUTE"/>
    <property type="match status" value="1"/>
</dbReference>
<feature type="region of interest" description="Disordered" evidence="13">
    <location>
        <begin position="1144"/>
        <end position="1170"/>
    </location>
</feature>
<dbReference type="FunFam" id="3.40.850.10:FF:000089">
    <property type="entry name" value="Myosin VC"/>
    <property type="match status" value="1"/>
</dbReference>
<proteinExistence type="inferred from homology"/>
<evidence type="ECO:0000256" key="11">
    <source>
        <dbReference type="PROSITE-ProRule" id="PRU00782"/>
    </source>
</evidence>
<gene>
    <name evidence="17" type="primary">MYO5A</name>
</gene>
<reference evidence="17" key="2">
    <citation type="submission" date="2025-08" db="UniProtKB">
        <authorList>
            <consortium name="Ensembl"/>
        </authorList>
    </citation>
    <scope>IDENTIFICATION</scope>
</reference>
<keyword evidence="3" id="KW-0677">Repeat</keyword>
<organism evidence="17 18">
    <name type="scientific">Scophthalmus maximus</name>
    <name type="common">Turbot</name>
    <name type="synonym">Psetta maxima</name>
    <dbReference type="NCBI Taxonomy" id="52904"/>
    <lineage>
        <taxon>Eukaryota</taxon>
        <taxon>Metazoa</taxon>
        <taxon>Chordata</taxon>
        <taxon>Craniata</taxon>
        <taxon>Vertebrata</taxon>
        <taxon>Euteleostomi</taxon>
        <taxon>Actinopterygii</taxon>
        <taxon>Neopterygii</taxon>
        <taxon>Teleostei</taxon>
        <taxon>Neoteleostei</taxon>
        <taxon>Acanthomorphata</taxon>
        <taxon>Carangaria</taxon>
        <taxon>Pleuronectiformes</taxon>
        <taxon>Pleuronectoidei</taxon>
        <taxon>Scophthalmidae</taxon>
        <taxon>Scophthalmus</taxon>
    </lineage>
</organism>
<dbReference type="PROSITE" id="PS51844">
    <property type="entry name" value="SH3_LIKE"/>
    <property type="match status" value="1"/>
</dbReference>
<dbReference type="FunFam" id="1.20.5.190:FF:000001">
    <property type="entry name" value="unconventional myosin-Va"/>
    <property type="match status" value="1"/>
</dbReference>
<dbReference type="GO" id="GO:0016459">
    <property type="term" value="C:myosin complex"/>
    <property type="evidence" value="ECO:0007669"/>
    <property type="project" value="UniProtKB-KW"/>
</dbReference>
<feature type="coiled-coil region" evidence="12">
    <location>
        <begin position="960"/>
        <end position="1143"/>
    </location>
</feature>
<dbReference type="PROSITE" id="PS51456">
    <property type="entry name" value="MYOSIN_MOTOR"/>
    <property type="match status" value="1"/>
</dbReference>
<feature type="region of interest" description="Disordered" evidence="13">
    <location>
        <begin position="645"/>
        <end position="678"/>
    </location>
</feature>
<dbReference type="FunFam" id="1.20.58.530:FF:000002">
    <property type="entry name" value="Class V myosin"/>
    <property type="match status" value="1"/>
</dbReference>
<dbReference type="SMART" id="SM01132">
    <property type="entry name" value="DIL"/>
    <property type="match status" value="1"/>
</dbReference>
<evidence type="ECO:0000256" key="5">
    <source>
        <dbReference type="ARBA" id="ARBA00022840"/>
    </source>
</evidence>
<evidence type="ECO:0000256" key="10">
    <source>
        <dbReference type="ARBA" id="ARBA00023203"/>
    </source>
</evidence>
<keyword evidence="5 11" id="KW-0067">ATP-binding</keyword>
<dbReference type="Pfam" id="PF00612">
    <property type="entry name" value="IQ"/>
    <property type="match status" value="5"/>
</dbReference>
<dbReference type="Gene3D" id="1.20.5.190">
    <property type="match status" value="3"/>
</dbReference>
<evidence type="ECO:0000256" key="1">
    <source>
        <dbReference type="ARBA" id="ARBA00008314"/>
    </source>
</evidence>
<keyword evidence="6" id="KW-0112">Calmodulin-binding</keyword>